<protein>
    <submittedName>
        <fullName evidence="7">3-hydroxyacid dehydrogenase</fullName>
    </submittedName>
</protein>
<gene>
    <name evidence="7" type="primary">mmsB</name>
    <name evidence="7" type="ordered locus">syc2237_d</name>
</gene>
<dbReference type="SUPFAM" id="SSF51735">
    <property type="entry name" value="NAD(P)-binding Rossmann-fold domains"/>
    <property type="match status" value="1"/>
</dbReference>
<reference evidence="7 8" key="1">
    <citation type="journal article" date="2007" name="Photosyn. Res.">
        <title>Complete nucleotide sequence of the freshwater unicellular cyanobacterium Synechococcus elongatus PCC 6301 chromosome: gene content and organization.</title>
        <authorList>
            <person name="Sugita C."/>
            <person name="Ogata K."/>
            <person name="Shikata M."/>
            <person name="Jikuya H."/>
            <person name="Takano J."/>
            <person name="Furumichi M."/>
            <person name="Kanehisa M."/>
            <person name="Omata T."/>
            <person name="Sugiura M."/>
            <person name="Sugita M."/>
        </authorList>
    </citation>
    <scope>NUCLEOTIDE SEQUENCE [LARGE SCALE GENOMIC DNA]</scope>
    <source>
        <strain evidence="8">ATCC 27144 / PCC 6301 / SAUG 1402/1</strain>
    </source>
</reference>
<dbReference type="Gene3D" id="3.40.50.720">
    <property type="entry name" value="NAD(P)-binding Rossmann-like Domain"/>
    <property type="match status" value="1"/>
</dbReference>
<dbReference type="GO" id="GO:0051287">
    <property type="term" value="F:NAD binding"/>
    <property type="evidence" value="ECO:0007669"/>
    <property type="project" value="InterPro"/>
</dbReference>
<evidence type="ECO:0000259" key="5">
    <source>
        <dbReference type="Pfam" id="PF03446"/>
    </source>
</evidence>
<evidence type="ECO:0000256" key="2">
    <source>
        <dbReference type="ARBA" id="ARBA00023002"/>
    </source>
</evidence>
<organism evidence="7 8">
    <name type="scientific">Synechococcus sp. (strain ATCC 27144 / PCC 6301 / SAUG 1402/1)</name>
    <name type="common">Anacystis nidulans</name>
    <dbReference type="NCBI Taxonomy" id="269084"/>
    <lineage>
        <taxon>Bacteria</taxon>
        <taxon>Bacillati</taxon>
        <taxon>Cyanobacteriota</taxon>
        <taxon>Cyanophyceae</taxon>
        <taxon>Synechococcales</taxon>
        <taxon>Synechococcaceae</taxon>
        <taxon>Synechococcus</taxon>
    </lineage>
</organism>
<dbReference type="InterPro" id="IPR008927">
    <property type="entry name" value="6-PGluconate_DH-like_C_sf"/>
</dbReference>
<dbReference type="Pfam" id="PF14833">
    <property type="entry name" value="NAD_binding_11"/>
    <property type="match status" value="1"/>
</dbReference>
<accession>A0A0H3K567</accession>
<dbReference type="InterPro" id="IPR015815">
    <property type="entry name" value="HIBADH-related"/>
</dbReference>
<dbReference type="SMR" id="A0A0H3K567"/>
<dbReference type="SUPFAM" id="SSF48179">
    <property type="entry name" value="6-phosphogluconate dehydrogenase C-terminal domain-like"/>
    <property type="match status" value="1"/>
</dbReference>
<feature type="domain" description="3-hydroxyisobutyrate dehydrogenase-like NAD-binding" evidence="6">
    <location>
        <begin position="170"/>
        <end position="290"/>
    </location>
</feature>
<dbReference type="InterPro" id="IPR013328">
    <property type="entry name" value="6PGD_dom2"/>
</dbReference>
<proteinExistence type="inferred from homology"/>
<dbReference type="GO" id="GO:0050661">
    <property type="term" value="F:NADP binding"/>
    <property type="evidence" value="ECO:0007669"/>
    <property type="project" value="InterPro"/>
</dbReference>
<evidence type="ECO:0000256" key="3">
    <source>
        <dbReference type="ARBA" id="ARBA00023027"/>
    </source>
</evidence>
<dbReference type="Pfam" id="PF03446">
    <property type="entry name" value="NAD_binding_2"/>
    <property type="match status" value="1"/>
</dbReference>
<evidence type="ECO:0000256" key="1">
    <source>
        <dbReference type="ARBA" id="ARBA00009080"/>
    </source>
</evidence>
<feature type="domain" description="6-phosphogluconate dehydrogenase NADP-binding" evidence="5">
    <location>
        <begin position="11"/>
        <end position="162"/>
    </location>
</feature>
<name>A0A0H3K567_SYNP6</name>
<dbReference type="AlphaFoldDB" id="A0A0H3K567"/>
<comment type="similarity">
    <text evidence="1">Belongs to the HIBADH-related family.</text>
</comment>
<evidence type="ECO:0000259" key="6">
    <source>
        <dbReference type="Pfam" id="PF14833"/>
    </source>
</evidence>
<evidence type="ECO:0000256" key="4">
    <source>
        <dbReference type="PIRSR" id="PIRSR000103-1"/>
    </source>
</evidence>
<dbReference type="InterPro" id="IPR051265">
    <property type="entry name" value="HIBADH-related_NP60_sf"/>
</dbReference>
<dbReference type="InterPro" id="IPR036291">
    <property type="entry name" value="NAD(P)-bd_dom_sf"/>
</dbReference>
<feature type="active site" evidence="4">
    <location>
        <position position="176"/>
    </location>
</feature>
<keyword evidence="2" id="KW-0560">Oxidoreductase</keyword>
<dbReference type="EMBL" id="AP008231">
    <property type="protein sequence ID" value="BAD80427.1"/>
    <property type="molecule type" value="Genomic_DNA"/>
</dbReference>
<evidence type="ECO:0000313" key="7">
    <source>
        <dbReference type="EMBL" id="BAD80427.1"/>
    </source>
</evidence>
<dbReference type="GO" id="GO:0016491">
    <property type="term" value="F:oxidoreductase activity"/>
    <property type="evidence" value="ECO:0007669"/>
    <property type="project" value="UniProtKB-KW"/>
</dbReference>
<sequence>MVGEQETRMRCGLIGTGLLGTAIAERLLTVGQLLTVWNRTAERSQPLVALGATIAPTPAALLADCEVCLLLLSDAEAIAATLLTEESRSQLVGKTIIQMGTISPAESRAIADQIAAAGGQYLEAPVLGSLPEARNGTLIVMVGAEPAVFEQWRSLLCHLSPEPEWIGPIGTAATLKLALNQLIGSLTSAFGGSLALLQRSGLAVEPFMAILRQSALYAPTFDKKLSRLLSHQYDNPNFPTTHLAKDLRLFRETAADLGITTDAVEGVESIVQKAIAQGWGDQDYSALYEAINPDSN</sequence>
<dbReference type="KEGG" id="syc:syc2237_d"/>
<dbReference type="PANTHER" id="PTHR43580:SF9">
    <property type="entry name" value="GLYOXYLATE_SUCCINIC SEMIALDEHYDE REDUCTASE 1"/>
    <property type="match status" value="1"/>
</dbReference>
<dbReference type="Gene3D" id="1.10.1040.10">
    <property type="entry name" value="N-(1-d-carboxylethyl)-l-norvaline Dehydrogenase, domain 2"/>
    <property type="match status" value="1"/>
</dbReference>
<dbReference type="PIRSF" id="PIRSF000103">
    <property type="entry name" value="HIBADH"/>
    <property type="match status" value="1"/>
</dbReference>
<dbReference type="eggNOG" id="COG2084">
    <property type="taxonomic scope" value="Bacteria"/>
</dbReference>
<keyword evidence="3" id="KW-0520">NAD</keyword>
<evidence type="ECO:0000313" key="8">
    <source>
        <dbReference type="Proteomes" id="UP000001175"/>
    </source>
</evidence>
<dbReference type="InterPro" id="IPR006115">
    <property type="entry name" value="6PGDH_NADP-bd"/>
</dbReference>
<dbReference type="InterPro" id="IPR029154">
    <property type="entry name" value="HIBADH-like_NADP-bd"/>
</dbReference>
<dbReference type="Proteomes" id="UP000001175">
    <property type="component" value="Chromosome"/>
</dbReference>
<dbReference type="PANTHER" id="PTHR43580">
    <property type="entry name" value="OXIDOREDUCTASE GLYR1-RELATED"/>
    <property type="match status" value="1"/>
</dbReference>